<evidence type="ECO:0000313" key="1">
    <source>
        <dbReference type="EMBL" id="KAF2650714.1"/>
    </source>
</evidence>
<organism evidence="1 2">
    <name type="scientific">Lophiostoma macrostomum CBS 122681</name>
    <dbReference type="NCBI Taxonomy" id="1314788"/>
    <lineage>
        <taxon>Eukaryota</taxon>
        <taxon>Fungi</taxon>
        <taxon>Dikarya</taxon>
        <taxon>Ascomycota</taxon>
        <taxon>Pezizomycotina</taxon>
        <taxon>Dothideomycetes</taxon>
        <taxon>Pleosporomycetidae</taxon>
        <taxon>Pleosporales</taxon>
        <taxon>Lophiostomataceae</taxon>
        <taxon>Lophiostoma</taxon>
    </lineage>
</organism>
<name>A0A6A6SWY5_9PLEO</name>
<gene>
    <name evidence="1" type="ORF">K491DRAFT_682760</name>
</gene>
<keyword evidence="2" id="KW-1185">Reference proteome</keyword>
<protein>
    <submittedName>
        <fullName evidence="1">Uncharacterized protein</fullName>
    </submittedName>
</protein>
<proteinExistence type="predicted"/>
<dbReference type="EMBL" id="MU004446">
    <property type="protein sequence ID" value="KAF2650714.1"/>
    <property type="molecule type" value="Genomic_DNA"/>
</dbReference>
<dbReference type="Proteomes" id="UP000799324">
    <property type="component" value="Unassembled WGS sequence"/>
</dbReference>
<accession>A0A6A6SWY5</accession>
<reference evidence="1" key="1">
    <citation type="journal article" date="2020" name="Stud. Mycol.">
        <title>101 Dothideomycetes genomes: a test case for predicting lifestyles and emergence of pathogens.</title>
        <authorList>
            <person name="Haridas S."/>
            <person name="Albert R."/>
            <person name="Binder M."/>
            <person name="Bloem J."/>
            <person name="Labutti K."/>
            <person name="Salamov A."/>
            <person name="Andreopoulos B."/>
            <person name="Baker S."/>
            <person name="Barry K."/>
            <person name="Bills G."/>
            <person name="Bluhm B."/>
            <person name="Cannon C."/>
            <person name="Castanera R."/>
            <person name="Culley D."/>
            <person name="Daum C."/>
            <person name="Ezra D."/>
            <person name="Gonzalez J."/>
            <person name="Henrissat B."/>
            <person name="Kuo A."/>
            <person name="Liang C."/>
            <person name="Lipzen A."/>
            <person name="Lutzoni F."/>
            <person name="Magnuson J."/>
            <person name="Mondo S."/>
            <person name="Nolan M."/>
            <person name="Ohm R."/>
            <person name="Pangilinan J."/>
            <person name="Park H.-J."/>
            <person name="Ramirez L."/>
            <person name="Alfaro M."/>
            <person name="Sun H."/>
            <person name="Tritt A."/>
            <person name="Yoshinaga Y."/>
            <person name="Zwiers L.-H."/>
            <person name="Turgeon B."/>
            <person name="Goodwin S."/>
            <person name="Spatafora J."/>
            <person name="Crous P."/>
            <person name="Grigoriev I."/>
        </authorList>
    </citation>
    <scope>NUCLEOTIDE SEQUENCE</scope>
    <source>
        <strain evidence="1">CBS 122681</strain>
    </source>
</reference>
<evidence type="ECO:0000313" key="2">
    <source>
        <dbReference type="Proteomes" id="UP000799324"/>
    </source>
</evidence>
<sequence>MRLMYAPEDHSIRTALNTPSLARTISHIYKQTSLSMDDILLDGSSDHQVTTPPWKKYMINALEAQFEESSSKTDLLPLIAEFYLVGDFIGQRILHEVVITILDTEPMTEVLDGVGQSIERVEPRLKDIAPGPKMLRAWRAREQKIREKGLAIPQDSIGANEHDCEGRTLCA</sequence>
<dbReference type="AlphaFoldDB" id="A0A6A6SWY5"/>